<dbReference type="Pfam" id="PF13419">
    <property type="entry name" value="HAD_2"/>
    <property type="match status" value="1"/>
</dbReference>
<evidence type="ECO:0000256" key="3">
    <source>
        <dbReference type="ARBA" id="ARBA00022723"/>
    </source>
</evidence>
<dbReference type="SFLD" id="SFLDS00003">
    <property type="entry name" value="Haloacid_Dehalogenase"/>
    <property type="match status" value="1"/>
</dbReference>
<dbReference type="InterPro" id="IPR006439">
    <property type="entry name" value="HAD-SF_hydro_IA"/>
</dbReference>
<comment type="caution">
    <text evidence="5">The sequence shown here is derived from an EMBL/GenBank/DDBJ whole genome shotgun (WGS) entry which is preliminary data.</text>
</comment>
<dbReference type="SUPFAM" id="SSF56784">
    <property type="entry name" value="HAD-like"/>
    <property type="match status" value="1"/>
</dbReference>
<dbReference type="AlphaFoldDB" id="A0A4Q0YN59"/>
<dbReference type="InterPro" id="IPR023198">
    <property type="entry name" value="PGP-like_dom2"/>
</dbReference>
<name>A0A4Q0YN59_9GAMM</name>
<dbReference type="CDD" id="cd07526">
    <property type="entry name" value="HAD_BPGM_like"/>
    <property type="match status" value="1"/>
</dbReference>
<evidence type="ECO:0000313" key="6">
    <source>
        <dbReference type="Proteomes" id="UP000290287"/>
    </source>
</evidence>
<keyword evidence="6" id="KW-1185">Reference proteome</keyword>
<comment type="cofactor">
    <cofactor evidence="1">
        <name>Mg(2+)</name>
        <dbReference type="ChEBI" id="CHEBI:18420"/>
    </cofactor>
</comment>
<dbReference type="GO" id="GO:0003824">
    <property type="term" value="F:catalytic activity"/>
    <property type="evidence" value="ECO:0007669"/>
    <property type="project" value="UniProtKB-ARBA"/>
</dbReference>
<comment type="similarity">
    <text evidence="2">Belongs to the HAD-like hydrolase superfamily. CbbY/CbbZ/Gph/YieH family.</text>
</comment>
<evidence type="ECO:0000256" key="1">
    <source>
        <dbReference type="ARBA" id="ARBA00001946"/>
    </source>
</evidence>
<evidence type="ECO:0000256" key="2">
    <source>
        <dbReference type="ARBA" id="ARBA00006171"/>
    </source>
</evidence>
<dbReference type="Gene3D" id="1.10.150.240">
    <property type="entry name" value="Putative phosphatase, domain 2"/>
    <property type="match status" value="1"/>
</dbReference>
<dbReference type="PANTHER" id="PTHR46193">
    <property type="entry name" value="6-PHOSPHOGLUCONATE PHOSPHATASE"/>
    <property type="match status" value="1"/>
</dbReference>
<reference evidence="5 6" key="1">
    <citation type="submission" date="2017-10" db="EMBL/GenBank/DDBJ databases">
        <title>Nyctiphanis sp. nov., isolated from the stomach of the euphausiid Nyctiphanes simplex (Hansen, 1911) in the Gulf of California.</title>
        <authorList>
            <person name="Gomez-Gil B."/>
            <person name="Aguilar-Mendez M."/>
            <person name="Lopez-Cortes A."/>
            <person name="Gomez-Gutierrez J."/>
            <person name="Roque A."/>
            <person name="Lang E."/>
            <person name="Gonzalez-Castillo A."/>
        </authorList>
    </citation>
    <scope>NUCLEOTIDE SEQUENCE [LARGE SCALE GENOMIC DNA]</scope>
    <source>
        <strain evidence="5 6">CAIM 600</strain>
    </source>
</reference>
<dbReference type="SFLD" id="SFLDG01129">
    <property type="entry name" value="C1.5:_HAD__Beta-PGM__Phosphata"/>
    <property type="match status" value="1"/>
</dbReference>
<dbReference type="Proteomes" id="UP000290287">
    <property type="component" value="Unassembled WGS sequence"/>
</dbReference>
<dbReference type="InterPro" id="IPR036412">
    <property type="entry name" value="HAD-like_sf"/>
</dbReference>
<dbReference type="PRINTS" id="PR00413">
    <property type="entry name" value="HADHALOGNASE"/>
</dbReference>
<dbReference type="InterPro" id="IPR051600">
    <property type="entry name" value="Beta-PGM-like"/>
</dbReference>
<gene>
    <name evidence="5" type="ORF">CS022_19250</name>
</gene>
<proteinExistence type="inferred from homology"/>
<evidence type="ECO:0000256" key="4">
    <source>
        <dbReference type="ARBA" id="ARBA00022842"/>
    </source>
</evidence>
<dbReference type="PANTHER" id="PTHR46193:SF10">
    <property type="entry name" value="6-PHOSPHOGLUCONATE PHOSPHATASE"/>
    <property type="match status" value="1"/>
</dbReference>
<keyword evidence="4" id="KW-0460">Magnesium</keyword>
<dbReference type="Gene3D" id="3.40.50.1000">
    <property type="entry name" value="HAD superfamily/HAD-like"/>
    <property type="match status" value="1"/>
</dbReference>
<dbReference type="EMBL" id="PEIB01000030">
    <property type="protein sequence ID" value="RXJ71893.1"/>
    <property type="molecule type" value="Genomic_DNA"/>
</dbReference>
<dbReference type="OrthoDB" id="9800058at2"/>
<keyword evidence="3" id="KW-0479">Metal-binding</keyword>
<evidence type="ECO:0000313" key="5">
    <source>
        <dbReference type="EMBL" id="RXJ71893.1"/>
    </source>
</evidence>
<sequence length="230" mass="25664">MEHFDFDTAISCIIFDCEGTLVDSETLSQQALVNTFACYGVTLTLDECLDHFQGGRQTDILLKTCERHQITLPLHELEPLYRKECDALFGEKLSPIEGVPELLDHLYQIGLDICVASNGPIAKLYSSLESTDLLPYFEGRLFSAYDTNNWKPAPDVLRYAAMNMATPKEQCLFVDDTVQGVQAGINAGMRTIHFNSRGKDTLEHPLVKTVAGMKEVGEMVNRLPVASNWT</sequence>
<accession>A0A4Q0YN59</accession>
<dbReference type="RefSeq" id="WP_129123601.1">
    <property type="nucleotide sequence ID" value="NZ_PEIB01000030.1"/>
</dbReference>
<dbReference type="NCBIfam" id="TIGR01509">
    <property type="entry name" value="HAD-SF-IA-v3"/>
    <property type="match status" value="1"/>
</dbReference>
<dbReference type="GO" id="GO:0046872">
    <property type="term" value="F:metal ion binding"/>
    <property type="evidence" value="ECO:0007669"/>
    <property type="project" value="UniProtKB-KW"/>
</dbReference>
<organism evidence="5 6">
    <name type="scientific">Veronia nyctiphanis</name>
    <dbReference type="NCBI Taxonomy" id="1278244"/>
    <lineage>
        <taxon>Bacteria</taxon>
        <taxon>Pseudomonadati</taxon>
        <taxon>Pseudomonadota</taxon>
        <taxon>Gammaproteobacteria</taxon>
        <taxon>Vibrionales</taxon>
        <taxon>Vibrionaceae</taxon>
        <taxon>Veronia</taxon>
    </lineage>
</organism>
<protein>
    <submittedName>
        <fullName evidence="5">Phosphatase</fullName>
    </submittedName>
</protein>
<dbReference type="InterPro" id="IPR023214">
    <property type="entry name" value="HAD_sf"/>
</dbReference>
<dbReference type="InterPro" id="IPR041492">
    <property type="entry name" value="HAD_2"/>
</dbReference>